<dbReference type="EMBL" id="SNRW01002153">
    <property type="protein sequence ID" value="KAA6393746.1"/>
    <property type="molecule type" value="Genomic_DNA"/>
</dbReference>
<protein>
    <submittedName>
        <fullName evidence="2">Uncharacterized protein</fullName>
    </submittedName>
</protein>
<accession>A0A5J4WG95</accession>
<evidence type="ECO:0000313" key="3">
    <source>
        <dbReference type="Proteomes" id="UP000324800"/>
    </source>
</evidence>
<evidence type="ECO:0000313" key="2">
    <source>
        <dbReference type="EMBL" id="KAA6393746.1"/>
    </source>
</evidence>
<dbReference type="AlphaFoldDB" id="A0A5J4WG95"/>
<feature type="compositionally biased region" description="Low complexity" evidence="1">
    <location>
        <begin position="205"/>
        <end position="215"/>
    </location>
</feature>
<name>A0A5J4WG95_9EUKA</name>
<organism evidence="2 3">
    <name type="scientific">Streblomastix strix</name>
    <dbReference type="NCBI Taxonomy" id="222440"/>
    <lineage>
        <taxon>Eukaryota</taxon>
        <taxon>Metamonada</taxon>
        <taxon>Preaxostyla</taxon>
        <taxon>Oxymonadida</taxon>
        <taxon>Streblomastigidae</taxon>
        <taxon>Streblomastix</taxon>
    </lineage>
</organism>
<dbReference type="Proteomes" id="UP000324800">
    <property type="component" value="Unassembled WGS sequence"/>
</dbReference>
<feature type="compositionally biased region" description="Low complexity" evidence="1">
    <location>
        <begin position="140"/>
        <end position="157"/>
    </location>
</feature>
<gene>
    <name evidence="2" type="ORF">EZS28_010725</name>
</gene>
<evidence type="ECO:0000256" key="1">
    <source>
        <dbReference type="SAM" id="MobiDB-lite"/>
    </source>
</evidence>
<sequence length="391" mass="43710">MAPASAVLVQQWIDHEEKKLLNARKINLDDNEEEDKDDNQAIFLISNETKQDQSQQLYQTLNSSSSSSSSTSRISVGIAASLANLSIRKPIQIQPNIIHTFTNQQKLNIQPGQITTPKKLKPKITQIQIAVYLSSTTNPTAASLTSRRSPSPSPSASIVQQYNQLLAPSRNQMRSPGRYSVSPQPGQQHQLSNQKVINQEKDNDLNQIENNQNRNQGRRKKPTPSPIVQLEKQYQKNSRSISPKFADKYTSLPPPFSQTPAMSIPPIFISGEDNQPNNGPTPDLSSFLEKHKNINARKTNNKSESDMLELAEVVSLGVCARKGVWVVCDDQTITRLTHSSLAHTLNGTKNTSHTPYLLFYTKICAPAAYKQMWNEEMQLLQDDDVGQLGQW</sequence>
<proteinExistence type="predicted"/>
<feature type="region of interest" description="Disordered" evidence="1">
    <location>
        <begin position="171"/>
        <end position="246"/>
    </location>
</feature>
<comment type="caution">
    <text evidence="2">The sequence shown here is derived from an EMBL/GenBank/DDBJ whole genome shotgun (WGS) entry which is preliminary data.</text>
</comment>
<feature type="region of interest" description="Disordered" evidence="1">
    <location>
        <begin position="138"/>
        <end position="157"/>
    </location>
</feature>
<reference evidence="2 3" key="1">
    <citation type="submission" date="2019-03" db="EMBL/GenBank/DDBJ databases">
        <title>Single cell metagenomics reveals metabolic interactions within the superorganism composed of flagellate Streblomastix strix and complex community of Bacteroidetes bacteria on its surface.</title>
        <authorList>
            <person name="Treitli S.C."/>
            <person name="Kolisko M."/>
            <person name="Husnik F."/>
            <person name="Keeling P."/>
            <person name="Hampl V."/>
        </authorList>
    </citation>
    <scope>NUCLEOTIDE SEQUENCE [LARGE SCALE GENOMIC DNA]</scope>
    <source>
        <strain evidence="2">ST1C</strain>
    </source>
</reference>
<feature type="compositionally biased region" description="Polar residues" evidence="1">
    <location>
        <begin position="181"/>
        <end position="197"/>
    </location>
</feature>